<feature type="domain" description="No apical meristem-associated C-terminal" evidence="1">
    <location>
        <begin position="126"/>
        <end position="248"/>
    </location>
</feature>
<protein>
    <recommendedName>
        <fullName evidence="1">No apical meristem-associated C-terminal domain-containing protein</fullName>
    </recommendedName>
</protein>
<sequence>MPRTNEDIVPGTIKQWTPEETLALCHAWKSVSNDAITGRDRKGPTFWDNVAELLNKNESVKEEISTDKVKSHFSRVSKSVSKFCGCVAAMERKYTSGETPEDKLGKCLALYQALNAEGSKKKKGPPFYYYSCYLVLSTVDKWRTTYILEEKKKWKEDQEREKAEAKAKKVLASIPVPLLLDDVDNVEDPDARPIGRKRAKTSSLGSHKASLEEIRKISDENAAMDQEILKEFKRQNDLKERELALQEKRLMFEMRAAGYLNDNLDGDEEIEVNSP</sequence>
<dbReference type="STRING" id="35722.A0A0B7NBD7"/>
<evidence type="ECO:0000313" key="3">
    <source>
        <dbReference type="Proteomes" id="UP000054107"/>
    </source>
</evidence>
<proteinExistence type="predicted"/>
<dbReference type="AlphaFoldDB" id="A0A0B7NBD7"/>
<reference evidence="2 3" key="1">
    <citation type="submission" date="2014-09" db="EMBL/GenBank/DDBJ databases">
        <authorList>
            <person name="Ellenberger Sabrina"/>
        </authorList>
    </citation>
    <scope>NUCLEOTIDE SEQUENCE [LARGE SCALE GENOMIC DNA]</scope>
    <source>
        <strain evidence="2 3">CBS 412.66</strain>
    </source>
</reference>
<evidence type="ECO:0000259" key="1">
    <source>
        <dbReference type="Pfam" id="PF14303"/>
    </source>
</evidence>
<dbReference type="Proteomes" id="UP000054107">
    <property type="component" value="Unassembled WGS sequence"/>
</dbReference>
<dbReference type="InterPro" id="IPR029466">
    <property type="entry name" value="NAM-associated_C"/>
</dbReference>
<dbReference type="EMBL" id="LN727601">
    <property type="protein sequence ID" value="CEP12309.1"/>
    <property type="molecule type" value="Genomic_DNA"/>
</dbReference>
<keyword evidence="3" id="KW-1185">Reference proteome</keyword>
<dbReference type="PANTHER" id="PTHR45224">
    <property type="entry name" value="OS01G0527900 PROTEIN-RELATED"/>
    <property type="match status" value="1"/>
</dbReference>
<dbReference type="OrthoDB" id="76487at2759"/>
<accession>A0A0B7NBD7</accession>
<gene>
    <name evidence="2" type="primary">PARPA_06243.1 scaffold 21360</name>
</gene>
<organism evidence="2 3">
    <name type="scientific">Parasitella parasitica</name>
    <dbReference type="NCBI Taxonomy" id="35722"/>
    <lineage>
        <taxon>Eukaryota</taxon>
        <taxon>Fungi</taxon>
        <taxon>Fungi incertae sedis</taxon>
        <taxon>Mucoromycota</taxon>
        <taxon>Mucoromycotina</taxon>
        <taxon>Mucoromycetes</taxon>
        <taxon>Mucorales</taxon>
        <taxon>Mucorineae</taxon>
        <taxon>Mucoraceae</taxon>
        <taxon>Parasitella</taxon>
    </lineage>
</organism>
<evidence type="ECO:0000313" key="2">
    <source>
        <dbReference type="EMBL" id="CEP12309.1"/>
    </source>
</evidence>
<name>A0A0B7NBD7_9FUNG</name>
<dbReference type="Pfam" id="PF14303">
    <property type="entry name" value="NAM-associated"/>
    <property type="match status" value="1"/>
</dbReference>
<dbReference type="PANTHER" id="PTHR45224:SF16">
    <property type="entry name" value="OS01G0527900 PROTEIN"/>
    <property type="match status" value="1"/>
</dbReference>